<name>A0A381XHY7_9ZZZZ</name>
<dbReference type="InterPro" id="IPR015168">
    <property type="entry name" value="SsuA/THI5"/>
</dbReference>
<dbReference type="Gene3D" id="3.40.190.10">
    <property type="entry name" value="Periplasmic binding protein-like II"/>
    <property type="match status" value="2"/>
</dbReference>
<evidence type="ECO:0000259" key="1">
    <source>
        <dbReference type="Pfam" id="PF09084"/>
    </source>
</evidence>
<dbReference type="EMBL" id="UINC01015247">
    <property type="protein sequence ID" value="SVA64356.1"/>
    <property type="molecule type" value="Genomic_DNA"/>
</dbReference>
<accession>A0A381XHY7</accession>
<feature type="domain" description="SsuA/THI5-like" evidence="1">
    <location>
        <begin position="78"/>
        <end position="288"/>
    </location>
</feature>
<dbReference type="PANTHER" id="PTHR30024">
    <property type="entry name" value="ALIPHATIC SULFONATES-BINDING PROTEIN-RELATED"/>
    <property type="match status" value="1"/>
</dbReference>
<dbReference type="SUPFAM" id="SSF53850">
    <property type="entry name" value="Periplasmic binding protein-like II"/>
    <property type="match status" value="1"/>
</dbReference>
<sequence>MGCCEATNPNLSGTLARPQVGQAWNWPSEEAALDRRTAVKGLVAAAGALTLGSCSPAAQSGLTTLRLAFCGQLLCVIPYEVTRARGHFADEGFDVELIYTRGGNAAMQALVGGAVEYAGTSFDVALQASANGAEILRFASTGRLPLFALAVSPEQSEEIQAVRDLEGRTIGISGLGNADHALALYVLDRAGADYNQVRFAAIGSNIYDALRIGQVDAAMVQEPALSLILDAQGTELVNFMEIEQARAQLGGLYEFMGVAVRASERNQRKAEMRKLAAALARGLNDTRTIPPDEIIEALPNALVVGGDTEQLRGIIARYRLSLYPESVGIDLEAARRVGSAQQLAGLLTPGSVDLEALLDMDLLEG</sequence>
<protein>
    <recommendedName>
        <fullName evidence="1">SsuA/THI5-like domain-containing protein</fullName>
    </recommendedName>
</protein>
<gene>
    <name evidence="2" type="ORF">METZ01_LOCUS117210</name>
</gene>
<evidence type="ECO:0000313" key="2">
    <source>
        <dbReference type="EMBL" id="SVA64356.1"/>
    </source>
</evidence>
<dbReference type="InterPro" id="IPR006311">
    <property type="entry name" value="TAT_signal"/>
</dbReference>
<organism evidence="2">
    <name type="scientific">marine metagenome</name>
    <dbReference type="NCBI Taxonomy" id="408172"/>
    <lineage>
        <taxon>unclassified sequences</taxon>
        <taxon>metagenomes</taxon>
        <taxon>ecological metagenomes</taxon>
    </lineage>
</organism>
<reference evidence="2" key="1">
    <citation type="submission" date="2018-05" db="EMBL/GenBank/DDBJ databases">
        <authorList>
            <person name="Lanie J.A."/>
            <person name="Ng W.-L."/>
            <person name="Kazmierczak K.M."/>
            <person name="Andrzejewski T.M."/>
            <person name="Davidsen T.M."/>
            <person name="Wayne K.J."/>
            <person name="Tettelin H."/>
            <person name="Glass J.I."/>
            <person name="Rusch D."/>
            <person name="Podicherti R."/>
            <person name="Tsui H.-C.T."/>
            <person name="Winkler M.E."/>
        </authorList>
    </citation>
    <scope>NUCLEOTIDE SEQUENCE</scope>
</reference>
<dbReference type="Pfam" id="PF09084">
    <property type="entry name" value="NMT1"/>
    <property type="match status" value="1"/>
</dbReference>
<dbReference type="AlphaFoldDB" id="A0A381XHY7"/>
<dbReference type="PROSITE" id="PS51318">
    <property type="entry name" value="TAT"/>
    <property type="match status" value="1"/>
</dbReference>
<proteinExistence type="predicted"/>